<dbReference type="Pfam" id="PF17207">
    <property type="entry name" value="MCM_OB"/>
    <property type="match status" value="1"/>
</dbReference>
<evidence type="ECO:0000256" key="9">
    <source>
        <dbReference type="ARBA" id="ARBA00022840"/>
    </source>
</evidence>
<dbReference type="PROSITE" id="PS50051">
    <property type="entry name" value="MCM_2"/>
    <property type="match status" value="1"/>
</dbReference>
<dbReference type="GO" id="GO:0042555">
    <property type="term" value="C:MCM complex"/>
    <property type="evidence" value="ECO:0007669"/>
    <property type="project" value="TreeGrafter"/>
</dbReference>
<evidence type="ECO:0000256" key="14">
    <source>
        <dbReference type="SAM" id="MobiDB-lite"/>
    </source>
</evidence>
<dbReference type="Gene3D" id="2.40.50.140">
    <property type="entry name" value="Nucleic acid-binding proteins"/>
    <property type="match status" value="1"/>
</dbReference>
<dbReference type="SUPFAM" id="SSF50249">
    <property type="entry name" value="Nucleic acid-binding proteins"/>
    <property type="match status" value="1"/>
</dbReference>
<feature type="region of interest" description="Disordered" evidence="14">
    <location>
        <begin position="554"/>
        <end position="588"/>
    </location>
</feature>
<dbReference type="EC" id="3.6.4.12" evidence="3"/>
<comment type="subcellular location">
    <subcellularLocation>
        <location evidence="1">Nucleus</location>
    </subcellularLocation>
</comment>
<evidence type="ECO:0000256" key="8">
    <source>
        <dbReference type="ARBA" id="ARBA00022806"/>
    </source>
</evidence>
<name>A0A9N9T2I0_DIABA</name>
<evidence type="ECO:0000256" key="3">
    <source>
        <dbReference type="ARBA" id="ARBA00012551"/>
    </source>
</evidence>
<keyword evidence="4" id="KW-0597">Phosphoprotein</keyword>
<dbReference type="InterPro" id="IPR027417">
    <property type="entry name" value="P-loop_NTPase"/>
</dbReference>
<evidence type="ECO:0000256" key="5">
    <source>
        <dbReference type="ARBA" id="ARBA00022741"/>
    </source>
</evidence>
<proteinExistence type="inferred from homology"/>
<comment type="similarity">
    <text evidence="2">Belongs to the MCM family.</text>
</comment>
<evidence type="ECO:0000256" key="11">
    <source>
        <dbReference type="ARBA" id="ARBA00023242"/>
    </source>
</evidence>
<feature type="compositionally biased region" description="Low complexity" evidence="14">
    <location>
        <begin position="566"/>
        <end position="577"/>
    </location>
</feature>
<feature type="domain" description="MCM C-terminal AAA(+) ATPase" evidence="15">
    <location>
        <begin position="285"/>
        <end position="369"/>
    </location>
</feature>
<protein>
    <recommendedName>
        <fullName evidence="12">DNA helicase MCM9</fullName>
        <ecNumber evidence="3">3.6.4.12</ecNumber>
    </recommendedName>
</protein>
<dbReference type="InterPro" id="IPR001208">
    <property type="entry name" value="MCM_dom"/>
</dbReference>
<dbReference type="Proteomes" id="UP001153709">
    <property type="component" value="Chromosome 5"/>
</dbReference>
<dbReference type="SMART" id="SM00350">
    <property type="entry name" value="MCM"/>
    <property type="match status" value="1"/>
</dbReference>
<keyword evidence="11" id="KW-0539">Nucleus</keyword>
<evidence type="ECO:0000256" key="12">
    <source>
        <dbReference type="ARBA" id="ARBA00041085"/>
    </source>
</evidence>
<feature type="compositionally biased region" description="Polar residues" evidence="14">
    <location>
        <begin position="578"/>
        <end position="588"/>
    </location>
</feature>
<dbReference type="OrthoDB" id="10037581at2759"/>
<dbReference type="InterPro" id="IPR058768">
    <property type="entry name" value="MCM9_N"/>
</dbReference>
<organism evidence="16 17">
    <name type="scientific">Diabrotica balteata</name>
    <name type="common">Banded cucumber beetle</name>
    <dbReference type="NCBI Taxonomy" id="107213"/>
    <lineage>
        <taxon>Eukaryota</taxon>
        <taxon>Metazoa</taxon>
        <taxon>Ecdysozoa</taxon>
        <taxon>Arthropoda</taxon>
        <taxon>Hexapoda</taxon>
        <taxon>Insecta</taxon>
        <taxon>Pterygota</taxon>
        <taxon>Neoptera</taxon>
        <taxon>Endopterygota</taxon>
        <taxon>Coleoptera</taxon>
        <taxon>Polyphaga</taxon>
        <taxon>Cucujiformia</taxon>
        <taxon>Chrysomeloidea</taxon>
        <taxon>Chrysomelidae</taxon>
        <taxon>Galerucinae</taxon>
        <taxon>Diabroticina</taxon>
        <taxon>Diabroticites</taxon>
        <taxon>Diabrotica</taxon>
    </lineage>
</organism>
<feature type="region of interest" description="Disordered" evidence="14">
    <location>
        <begin position="642"/>
        <end position="665"/>
    </location>
</feature>
<dbReference type="GO" id="GO:0005634">
    <property type="term" value="C:nucleus"/>
    <property type="evidence" value="ECO:0007669"/>
    <property type="project" value="UniProtKB-SubCell"/>
</dbReference>
<dbReference type="Gene3D" id="3.40.50.300">
    <property type="entry name" value="P-loop containing nucleotide triphosphate hydrolases"/>
    <property type="match status" value="1"/>
</dbReference>
<feature type="compositionally biased region" description="Polar residues" evidence="14">
    <location>
        <begin position="554"/>
        <end position="565"/>
    </location>
</feature>
<dbReference type="InterPro" id="IPR031327">
    <property type="entry name" value="MCM"/>
</dbReference>
<dbReference type="GO" id="GO:0000724">
    <property type="term" value="P:double-strand break repair via homologous recombination"/>
    <property type="evidence" value="ECO:0007669"/>
    <property type="project" value="TreeGrafter"/>
</dbReference>
<dbReference type="Pfam" id="PF26066">
    <property type="entry name" value="MCM9_N"/>
    <property type="match status" value="1"/>
</dbReference>
<evidence type="ECO:0000256" key="10">
    <source>
        <dbReference type="ARBA" id="ARBA00023204"/>
    </source>
</evidence>
<keyword evidence="10" id="KW-0234">DNA repair</keyword>
<dbReference type="InterPro" id="IPR026642">
    <property type="entry name" value="Glcci1/FAM117"/>
</dbReference>
<sequence length="665" mass="73924">MSDEYLLLFHKDDLIEILSSKDNSKHYSININFIELYEHDDELARDILNDAESNLEAWDNAAVRTQMSLLKELDKKVEIKANVHCRIFHLAHLAWKSAFPGGKDEGTFLQISGTVMRITAAKLLEYQRSYVCVKCKTPTLVKADYSRKYMIKQPTHCKNPEGCPGTNLVHFGDIDSENCKDYQEIKIQEQVKKLGLGSVPSTMWVTLEDDLVDCCQPGDDVTICGILKKRYGEFCVGKRTEIDLVFKANHIQVDSHNSFIPISNPESDNIFNNFWEQYKDNPLEGRDVILKSICPEIYGLYPVKLAMATVLAGGCSIEDTTATGVRTRSEAHLLLVGDPGTGKSQLLRFASKVVPRAVLTTGIGSTAAGKSKTEPEDTGSSIRRTASLDTIYLQGQWPKEGYYYGHMGTLHVDKAVQTDDSDLSDSRIVQCSSETDDKPEKPTIRSKIWNTKDLGIRHGSPGEHTLNSSSQTLSSCILSPTFNPVNIGLKPLPKSSIRSSVEGLNQEIERLVLKTDSEAHISRSYDHDRYSETIPEGHRAPVADLFKFASRSRSVDTQTPHNFGHSSNSSGESQASSPDQETSKLGSSPQINRFLAREPPDGCEKVQSKSLNDKKFFTVEHVPQICTFKLKPSLGSAFQILQPTKSSSSDQDLPLVPSQESQIDE</sequence>
<reference evidence="16" key="1">
    <citation type="submission" date="2022-01" db="EMBL/GenBank/DDBJ databases">
        <authorList>
            <person name="King R."/>
        </authorList>
    </citation>
    <scope>NUCLEOTIDE SEQUENCE</scope>
</reference>
<dbReference type="InterPro" id="IPR033762">
    <property type="entry name" value="MCM_OB"/>
</dbReference>
<dbReference type="Pfam" id="PF00493">
    <property type="entry name" value="MCM"/>
    <property type="match status" value="1"/>
</dbReference>
<evidence type="ECO:0000313" key="16">
    <source>
        <dbReference type="EMBL" id="CAG9834144.1"/>
    </source>
</evidence>
<evidence type="ECO:0000256" key="6">
    <source>
        <dbReference type="ARBA" id="ARBA00022763"/>
    </source>
</evidence>
<keyword evidence="5" id="KW-0547">Nucleotide-binding</keyword>
<dbReference type="PANTHER" id="PTHR11630">
    <property type="entry name" value="DNA REPLICATION LICENSING FACTOR MCM FAMILY MEMBER"/>
    <property type="match status" value="1"/>
</dbReference>
<evidence type="ECO:0000256" key="2">
    <source>
        <dbReference type="ARBA" id="ARBA00008010"/>
    </source>
</evidence>
<gene>
    <name evidence="16" type="ORF">DIABBA_LOCUS7479</name>
</gene>
<dbReference type="Gene3D" id="2.20.28.10">
    <property type="match status" value="1"/>
</dbReference>
<evidence type="ECO:0000256" key="7">
    <source>
        <dbReference type="ARBA" id="ARBA00022801"/>
    </source>
</evidence>
<dbReference type="GO" id="GO:0005524">
    <property type="term" value="F:ATP binding"/>
    <property type="evidence" value="ECO:0007669"/>
    <property type="project" value="UniProtKB-KW"/>
</dbReference>
<evidence type="ECO:0000259" key="15">
    <source>
        <dbReference type="PROSITE" id="PS50051"/>
    </source>
</evidence>
<keyword evidence="6" id="KW-0227">DNA damage</keyword>
<evidence type="ECO:0000256" key="4">
    <source>
        <dbReference type="ARBA" id="ARBA00022553"/>
    </source>
</evidence>
<comment type="catalytic activity">
    <reaction evidence="13">
        <text>ATP + H2O = ADP + phosphate + H(+)</text>
        <dbReference type="Rhea" id="RHEA:13065"/>
        <dbReference type="ChEBI" id="CHEBI:15377"/>
        <dbReference type="ChEBI" id="CHEBI:15378"/>
        <dbReference type="ChEBI" id="CHEBI:30616"/>
        <dbReference type="ChEBI" id="CHEBI:43474"/>
        <dbReference type="ChEBI" id="CHEBI:456216"/>
        <dbReference type="EC" id="3.6.4.12"/>
    </reaction>
</comment>
<dbReference type="GO" id="GO:0016787">
    <property type="term" value="F:hydrolase activity"/>
    <property type="evidence" value="ECO:0007669"/>
    <property type="project" value="UniProtKB-KW"/>
</dbReference>
<dbReference type="PANTHER" id="PTHR11630:SF48">
    <property type="entry name" value="DNA HELICASE MCM9"/>
    <property type="match status" value="1"/>
</dbReference>
<keyword evidence="8" id="KW-0347">Helicase</keyword>
<accession>A0A9N9T2I0</accession>
<keyword evidence="7" id="KW-0378">Hydrolase</keyword>
<dbReference type="AlphaFoldDB" id="A0A9N9T2I0"/>
<dbReference type="GO" id="GO:0003697">
    <property type="term" value="F:single-stranded DNA binding"/>
    <property type="evidence" value="ECO:0007669"/>
    <property type="project" value="TreeGrafter"/>
</dbReference>
<keyword evidence="17" id="KW-1185">Reference proteome</keyword>
<keyword evidence="9" id="KW-0067">ATP-binding</keyword>
<dbReference type="Pfam" id="PF15388">
    <property type="entry name" value="FAM117"/>
    <property type="match status" value="2"/>
</dbReference>
<dbReference type="SUPFAM" id="SSF52540">
    <property type="entry name" value="P-loop containing nucleoside triphosphate hydrolases"/>
    <property type="match status" value="1"/>
</dbReference>
<evidence type="ECO:0000256" key="13">
    <source>
        <dbReference type="ARBA" id="ARBA00047995"/>
    </source>
</evidence>
<feature type="compositionally biased region" description="Polar residues" evidence="14">
    <location>
        <begin position="642"/>
        <end position="651"/>
    </location>
</feature>
<dbReference type="InterPro" id="IPR012340">
    <property type="entry name" value="NA-bd_OB-fold"/>
</dbReference>
<dbReference type="GO" id="GO:0017116">
    <property type="term" value="F:single-stranded DNA helicase activity"/>
    <property type="evidence" value="ECO:0007669"/>
    <property type="project" value="TreeGrafter"/>
</dbReference>
<evidence type="ECO:0000313" key="17">
    <source>
        <dbReference type="Proteomes" id="UP001153709"/>
    </source>
</evidence>
<evidence type="ECO:0000256" key="1">
    <source>
        <dbReference type="ARBA" id="ARBA00004123"/>
    </source>
</evidence>
<dbReference type="EMBL" id="OU898280">
    <property type="protein sequence ID" value="CAG9834144.1"/>
    <property type="molecule type" value="Genomic_DNA"/>
</dbReference>